<dbReference type="EMBL" id="CP010026">
    <property type="protein sequence ID" value="AJZ58198.1"/>
    <property type="molecule type" value="Genomic_DNA"/>
</dbReference>
<dbReference type="AlphaFoldDB" id="A0AAW3V4X0"/>
<evidence type="ECO:0000313" key="1">
    <source>
        <dbReference type="EMBL" id="AJZ58198.1"/>
    </source>
</evidence>
<evidence type="ECO:0000313" key="3">
    <source>
        <dbReference type="Proteomes" id="UP000032614"/>
    </source>
</evidence>
<dbReference type="KEGG" id="bfn:OI25_989"/>
<dbReference type="RefSeq" id="WP_167346781.1">
    <property type="nucleotide sequence ID" value="NZ_CADFGE010000014.1"/>
</dbReference>
<dbReference type="Proteomes" id="UP000518681">
    <property type="component" value="Unassembled WGS sequence"/>
</dbReference>
<protein>
    <submittedName>
        <fullName evidence="2">Uncharacterized protein</fullName>
    </submittedName>
</protein>
<dbReference type="Proteomes" id="UP000032614">
    <property type="component" value="Chromosome 1"/>
</dbReference>
<accession>A0AAW3V4X0</accession>
<gene>
    <name evidence="2" type="ORF">GGD69_006897</name>
    <name evidence="1" type="ORF">OI25_989</name>
</gene>
<reference evidence="1 3" key="1">
    <citation type="journal article" date="2015" name="Genome Announc.">
        <title>Complete genome sequences for 59 burkholderia isolates, both pathogenic and near neighbor.</title>
        <authorList>
            <person name="Johnson S.L."/>
            <person name="Bishop-Lilly K.A."/>
            <person name="Ladner J.T."/>
            <person name="Daligault H.E."/>
            <person name="Davenport K.W."/>
            <person name="Jaissle J."/>
            <person name="Frey K.G."/>
            <person name="Koroleva G.I."/>
            <person name="Bruce D.C."/>
            <person name="Coyne S.R."/>
            <person name="Broomall S.M."/>
            <person name="Li P.E."/>
            <person name="Teshima H."/>
            <person name="Gibbons H.S."/>
            <person name="Palacios G.F."/>
            <person name="Rosenzweig C.N."/>
            <person name="Redden C.L."/>
            <person name="Xu Y."/>
            <person name="Minogue T.D."/>
            <person name="Chain P.S."/>
        </authorList>
    </citation>
    <scope>NUCLEOTIDE SEQUENCE [LARGE SCALE GENOMIC DNA]</scope>
    <source>
        <strain evidence="1 3">ATCC BAA-463</strain>
    </source>
</reference>
<reference evidence="2 4" key="2">
    <citation type="submission" date="2020-08" db="EMBL/GenBank/DDBJ databases">
        <title>Genomic Encyclopedia of Type Strains, Phase IV (KMG-V): Genome sequencing to study the core and pangenomes of soil and plant-associated prokaryotes.</title>
        <authorList>
            <person name="Whitman W."/>
        </authorList>
    </citation>
    <scope>NUCLEOTIDE SEQUENCE [LARGE SCALE GENOMIC DNA]</scope>
    <source>
        <strain evidence="2 4">SEMIA 4013</strain>
    </source>
</reference>
<evidence type="ECO:0000313" key="4">
    <source>
        <dbReference type="Proteomes" id="UP000518681"/>
    </source>
</evidence>
<proteinExistence type="predicted"/>
<organism evidence="2 4">
    <name type="scientific">Paraburkholderia fungorum</name>
    <dbReference type="NCBI Taxonomy" id="134537"/>
    <lineage>
        <taxon>Bacteria</taxon>
        <taxon>Pseudomonadati</taxon>
        <taxon>Pseudomonadota</taxon>
        <taxon>Betaproteobacteria</taxon>
        <taxon>Burkholderiales</taxon>
        <taxon>Burkholderiaceae</taxon>
        <taxon>Paraburkholderia</taxon>
    </lineage>
</organism>
<name>A0AAW3V4X0_9BURK</name>
<dbReference type="EMBL" id="JACIIK010000015">
    <property type="protein sequence ID" value="MBB6206000.1"/>
    <property type="molecule type" value="Genomic_DNA"/>
</dbReference>
<dbReference type="GeneID" id="66521217"/>
<sequence length="46" mass="4756">MTQSNPQQVQAVAAQATRVTNGSFAASVRGLRTVALSLLVDRALSA</sequence>
<evidence type="ECO:0000313" key="2">
    <source>
        <dbReference type="EMBL" id="MBB6206000.1"/>
    </source>
</evidence>